<evidence type="ECO:0000313" key="8">
    <source>
        <dbReference type="EMBL" id="RIE03438.1"/>
    </source>
</evidence>
<evidence type="ECO:0000256" key="3">
    <source>
        <dbReference type="ARBA" id="ARBA00022833"/>
    </source>
</evidence>
<keyword evidence="4" id="KW-0805">Transcription regulation</keyword>
<gene>
    <name evidence="8" type="ORF">D3H35_12300</name>
</gene>
<dbReference type="GO" id="GO:0045892">
    <property type="term" value="P:negative regulation of DNA-templated transcription"/>
    <property type="evidence" value="ECO:0007669"/>
    <property type="project" value="TreeGrafter"/>
</dbReference>
<dbReference type="InterPro" id="IPR043135">
    <property type="entry name" value="Fur_C"/>
</dbReference>
<keyword evidence="5" id="KW-0238">DNA-binding</keyword>
<dbReference type="GO" id="GO:1900376">
    <property type="term" value="P:regulation of secondary metabolite biosynthetic process"/>
    <property type="evidence" value="ECO:0007669"/>
    <property type="project" value="TreeGrafter"/>
</dbReference>
<dbReference type="GO" id="GO:0003700">
    <property type="term" value="F:DNA-binding transcription factor activity"/>
    <property type="evidence" value="ECO:0007669"/>
    <property type="project" value="InterPro"/>
</dbReference>
<feature type="binding site" evidence="7">
    <location>
        <position position="132"/>
    </location>
    <ligand>
        <name>Zn(2+)</name>
        <dbReference type="ChEBI" id="CHEBI:29105"/>
    </ligand>
</feature>
<dbReference type="InterPro" id="IPR002481">
    <property type="entry name" value="FUR"/>
</dbReference>
<feature type="binding site" evidence="7">
    <location>
        <position position="92"/>
    </location>
    <ligand>
        <name>Zn(2+)</name>
        <dbReference type="ChEBI" id="CHEBI:29105"/>
    </ligand>
</feature>
<proteinExistence type="inferred from homology"/>
<organism evidence="8 9">
    <name type="scientific">Cohnella faecalis</name>
    <dbReference type="NCBI Taxonomy" id="2315694"/>
    <lineage>
        <taxon>Bacteria</taxon>
        <taxon>Bacillati</taxon>
        <taxon>Bacillota</taxon>
        <taxon>Bacilli</taxon>
        <taxon>Bacillales</taxon>
        <taxon>Paenibacillaceae</taxon>
        <taxon>Cohnella</taxon>
    </lineage>
</organism>
<sequence>MSVESVLRQFKEKGLRMTPQRAHVTKLLYEMGHPTADQLYCRLIERYPYVSHATVYNTLKLLKEHGLVTELTHSDRVSHYELAQAEHWHFTCKSCKEIFDMEAGEPGLPRVFSSLQEGFVVDGYRIEIYGTCPNCSKVL</sequence>
<comment type="caution">
    <text evidence="8">The sequence shown here is derived from an EMBL/GenBank/DDBJ whole genome shotgun (WGS) entry which is preliminary data.</text>
</comment>
<keyword evidence="3 7" id="KW-0862">Zinc</keyword>
<dbReference type="GO" id="GO:0000976">
    <property type="term" value="F:transcription cis-regulatory region binding"/>
    <property type="evidence" value="ECO:0007669"/>
    <property type="project" value="TreeGrafter"/>
</dbReference>
<name>A0A398CRM7_9BACL</name>
<dbReference type="InterPro" id="IPR036390">
    <property type="entry name" value="WH_DNA-bd_sf"/>
</dbReference>
<dbReference type="InterPro" id="IPR036388">
    <property type="entry name" value="WH-like_DNA-bd_sf"/>
</dbReference>
<reference evidence="8 9" key="1">
    <citation type="submission" date="2018-09" db="EMBL/GenBank/DDBJ databases">
        <title>Cohnella cavernae sp. nov., isolated from a karst cave.</title>
        <authorList>
            <person name="Zhu H."/>
        </authorList>
    </citation>
    <scope>NUCLEOTIDE SEQUENCE [LARGE SCALE GENOMIC DNA]</scope>
    <source>
        <strain evidence="8 9">K2E09-144</strain>
    </source>
</reference>
<evidence type="ECO:0000256" key="5">
    <source>
        <dbReference type="ARBA" id="ARBA00023125"/>
    </source>
</evidence>
<feature type="binding site" evidence="7">
    <location>
        <position position="95"/>
    </location>
    <ligand>
        <name>Zn(2+)</name>
        <dbReference type="ChEBI" id="CHEBI:29105"/>
    </ligand>
</feature>
<evidence type="ECO:0000256" key="1">
    <source>
        <dbReference type="ARBA" id="ARBA00007957"/>
    </source>
</evidence>
<comment type="similarity">
    <text evidence="1">Belongs to the Fur family.</text>
</comment>
<dbReference type="RefSeq" id="WP_119149648.1">
    <property type="nucleotide sequence ID" value="NZ_JBHSOV010000005.1"/>
</dbReference>
<evidence type="ECO:0000256" key="6">
    <source>
        <dbReference type="ARBA" id="ARBA00023163"/>
    </source>
</evidence>
<dbReference type="Gene3D" id="1.10.10.10">
    <property type="entry name" value="Winged helix-like DNA-binding domain superfamily/Winged helix DNA-binding domain"/>
    <property type="match status" value="1"/>
</dbReference>
<protein>
    <submittedName>
        <fullName evidence="8">Transcriptional repressor</fullName>
    </submittedName>
</protein>
<keyword evidence="9" id="KW-1185">Reference proteome</keyword>
<dbReference type="PANTHER" id="PTHR33202">
    <property type="entry name" value="ZINC UPTAKE REGULATION PROTEIN"/>
    <property type="match status" value="1"/>
</dbReference>
<dbReference type="OrthoDB" id="8659436at2"/>
<dbReference type="PANTHER" id="PTHR33202:SF7">
    <property type="entry name" value="FERRIC UPTAKE REGULATION PROTEIN"/>
    <property type="match status" value="1"/>
</dbReference>
<comment type="cofactor">
    <cofactor evidence="7">
        <name>Zn(2+)</name>
        <dbReference type="ChEBI" id="CHEBI:29105"/>
    </cofactor>
    <text evidence="7">Binds 1 zinc ion per subunit.</text>
</comment>
<dbReference type="EMBL" id="QXJM01000037">
    <property type="protein sequence ID" value="RIE03438.1"/>
    <property type="molecule type" value="Genomic_DNA"/>
</dbReference>
<dbReference type="SUPFAM" id="SSF46785">
    <property type="entry name" value="Winged helix' DNA-binding domain"/>
    <property type="match status" value="1"/>
</dbReference>
<dbReference type="Pfam" id="PF01475">
    <property type="entry name" value="FUR"/>
    <property type="match status" value="1"/>
</dbReference>
<evidence type="ECO:0000256" key="4">
    <source>
        <dbReference type="ARBA" id="ARBA00023015"/>
    </source>
</evidence>
<accession>A0A398CRM7</accession>
<evidence type="ECO:0000313" key="9">
    <source>
        <dbReference type="Proteomes" id="UP000266340"/>
    </source>
</evidence>
<dbReference type="AlphaFoldDB" id="A0A398CRM7"/>
<dbReference type="CDD" id="cd07153">
    <property type="entry name" value="Fur_like"/>
    <property type="match status" value="1"/>
</dbReference>
<keyword evidence="7" id="KW-0479">Metal-binding</keyword>
<keyword evidence="6" id="KW-0804">Transcription</keyword>
<dbReference type="Proteomes" id="UP000266340">
    <property type="component" value="Unassembled WGS sequence"/>
</dbReference>
<evidence type="ECO:0000256" key="7">
    <source>
        <dbReference type="PIRSR" id="PIRSR602481-1"/>
    </source>
</evidence>
<keyword evidence="2" id="KW-0678">Repressor</keyword>
<dbReference type="GO" id="GO:0008270">
    <property type="term" value="F:zinc ion binding"/>
    <property type="evidence" value="ECO:0007669"/>
    <property type="project" value="TreeGrafter"/>
</dbReference>
<feature type="binding site" evidence="7">
    <location>
        <position position="135"/>
    </location>
    <ligand>
        <name>Zn(2+)</name>
        <dbReference type="ChEBI" id="CHEBI:29105"/>
    </ligand>
</feature>
<dbReference type="Gene3D" id="3.30.1490.190">
    <property type="match status" value="1"/>
</dbReference>
<evidence type="ECO:0000256" key="2">
    <source>
        <dbReference type="ARBA" id="ARBA00022491"/>
    </source>
</evidence>